<dbReference type="PANTHER" id="PTHR33619">
    <property type="entry name" value="POLYSACCHARIDE EXPORT PROTEIN GFCE-RELATED"/>
    <property type="match status" value="1"/>
</dbReference>
<evidence type="ECO:0000256" key="3">
    <source>
        <dbReference type="ARBA" id="ARBA00022448"/>
    </source>
</evidence>
<accession>A0ABZ0SDS2</accession>
<proteinExistence type="inferred from homology"/>
<evidence type="ECO:0000256" key="12">
    <source>
        <dbReference type="ARBA" id="ARBA00023139"/>
    </source>
</evidence>
<gene>
    <name evidence="17" type="ORF">Thiowin_02779</name>
</gene>
<keyword evidence="9" id="KW-0406">Ion transport</keyword>
<evidence type="ECO:0000256" key="6">
    <source>
        <dbReference type="ARBA" id="ARBA00022692"/>
    </source>
</evidence>
<evidence type="ECO:0000256" key="4">
    <source>
        <dbReference type="ARBA" id="ARBA00022452"/>
    </source>
</evidence>
<keyword evidence="4" id="KW-1134">Transmembrane beta strand</keyword>
<evidence type="ECO:0000313" key="17">
    <source>
        <dbReference type="EMBL" id="WPL17740.1"/>
    </source>
</evidence>
<dbReference type="Pfam" id="PF02563">
    <property type="entry name" value="Poly_export"/>
    <property type="match status" value="1"/>
</dbReference>
<dbReference type="PANTHER" id="PTHR33619:SF3">
    <property type="entry name" value="POLYSACCHARIDE EXPORT PROTEIN GFCE-RELATED"/>
    <property type="match status" value="1"/>
</dbReference>
<keyword evidence="14" id="KW-0449">Lipoprotein</keyword>
<keyword evidence="7" id="KW-0732">Signal</keyword>
<comment type="subcellular location">
    <subcellularLocation>
        <location evidence="1">Cell outer membrane</location>
        <topology evidence="1">Multi-pass membrane protein</topology>
    </subcellularLocation>
</comment>
<comment type="similarity">
    <text evidence="2">Belongs to the BexD/CtrA/VexA family.</text>
</comment>
<keyword evidence="18" id="KW-1185">Reference proteome</keyword>
<evidence type="ECO:0000256" key="1">
    <source>
        <dbReference type="ARBA" id="ARBA00004571"/>
    </source>
</evidence>
<dbReference type="EMBL" id="CP121472">
    <property type="protein sequence ID" value="WPL17740.1"/>
    <property type="molecule type" value="Genomic_DNA"/>
</dbReference>
<dbReference type="InterPro" id="IPR003715">
    <property type="entry name" value="Poly_export_N"/>
</dbReference>
<feature type="domain" description="Polysaccharide export protein N-terminal" evidence="15">
    <location>
        <begin position="49"/>
        <end position="122"/>
    </location>
</feature>
<keyword evidence="12" id="KW-0564">Palmitate</keyword>
<evidence type="ECO:0000256" key="2">
    <source>
        <dbReference type="ARBA" id="ARBA00009450"/>
    </source>
</evidence>
<evidence type="ECO:0000256" key="11">
    <source>
        <dbReference type="ARBA" id="ARBA00023136"/>
    </source>
</evidence>
<evidence type="ECO:0000256" key="7">
    <source>
        <dbReference type="ARBA" id="ARBA00022729"/>
    </source>
</evidence>
<keyword evidence="10" id="KW-0626">Porin</keyword>
<dbReference type="Gene3D" id="3.10.560.10">
    <property type="entry name" value="Outer membrane lipoprotein wza domain like"/>
    <property type="match status" value="1"/>
</dbReference>
<evidence type="ECO:0000256" key="8">
    <source>
        <dbReference type="ARBA" id="ARBA00023047"/>
    </source>
</evidence>
<keyword evidence="11" id="KW-0472">Membrane</keyword>
<evidence type="ECO:0000256" key="5">
    <source>
        <dbReference type="ARBA" id="ARBA00022597"/>
    </source>
</evidence>
<evidence type="ECO:0000256" key="13">
    <source>
        <dbReference type="ARBA" id="ARBA00023237"/>
    </source>
</evidence>
<dbReference type="InterPro" id="IPR017477">
    <property type="entry name" value="PEP-CTERM_polysacc_export"/>
</dbReference>
<dbReference type="Pfam" id="PF22461">
    <property type="entry name" value="SLBB_2"/>
    <property type="match status" value="1"/>
</dbReference>
<protein>
    <submittedName>
        <fullName evidence="17">Polysaccharide export protein Wza</fullName>
    </submittedName>
</protein>
<evidence type="ECO:0000256" key="9">
    <source>
        <dbReference type="ARBA" id="ARBA00023065"/>
    </source>
</evidence>
<dbReference type="InterPro" id="IPR049712">
    <property type="entry name" value="Poly_export"/>
</dbReference>
<reference evidence="17 18" key="1">
    <citation type="journal article" date="2023" name="Microorganisms">
        <title>Thiorhodovibrio frisius and Trv. litoralis spp. nov., Two Novel Members from a Clade of Fastidious Purple Sulfur Bacteria That Exhibit Unique Red-Shifted Light-Harvesting Capabilities.</title>
        <authorList>
            <person name="Methner A."/>
            <person name="Kuzyk S.B."/>
            <person name="Petersen J."/>
            <person name="Bauer S."/>
            <person name="Brinkmann H."/>
            <person name="Sichau K."/>
            <person name="Wanner G."/>
            <person name="Wolf J."/>
            <person name="Neumann-Schaal M."/>
            <person name="Henke P."/>
            <person name="Tank M."/>
            <person name="Sproer C."/>
            <person name="Bunk B."/>
            <person name="Overmann J."/>
        </authorList>
    </citation>
    <scope>NUCLEOTIDE SEQUENCE [LARGE SCALE GENOMIC DNA]</scope>
    <source>
        <strain evidence="17 18">DSM 6702</strain>
    </source>
</reference>
<dbReference type="NCBIfam" id="TIGR03027">
    <property type="entry name" value="pepcterm_export"/>
    <property type="match status" value="1"/>
</dbReference>
<dbReference type="PROSITE" id="PS51257">
    <property type="entry name" value="PROKAR_LIPOPROTEIN"/>
    <property type="match status" value="1"/>
</dbReference>
<name>A0ABZ0SDS2_9GAMM</name>
<evidence type="ECO:0000259" key="15">
    <source>
        <dbReference type="Pfam" id="PF02563"/>
    </source>
</evidence>
<keyword evidence="8" id="KW-0625">Polysaccharide transport</keyword>
<feature type="domain" description="SLBB" evidence="16">
    <location>
        <begin position="131"/>
        <end position="211"/>
    </location>
</feature>
<organism evidence="17 18">
    <name type="scientific">Thiorhodovibrio winogradskyi</name>
    <dbReference type="NCBI Taxonomy" id="77007"/>
    <lineage>
        <taxon>Bacteria</taxon>
        <taxon>Pseudomonadati</taxon>
        <taxon>Pseudomonadota</taxon>
        <taxon>Gammaproteobacteria</taxon>
        <taxon>Chromatiales</taxon>
        <taxon>Chromatiaceae</taxon>
        <taxon>Thiorhodovibrio</taxon>
    </lineage>
</organism>
<keyword evidence="5" id="KW-0762">Sugar transport</keyword>
<dbReference type="Proteomes" id="UP001432180">
    <property type="component" value="Chromosome"/>
</dbReference>
<dbReference type="Gene3D" id="3.30.1950.10">
    <property type="entry name" value="wza like domain"/>
    <property type="match status" value="1"/>
</dbReference>
<keyword evidence="3" id="KW-0813">Transport</keyword>
<keyword evidence="13" id="KW-0998">Cell outer membrane</keyword>
<keyword evidence="6" id="KW-0812">Transmembrane</keyword>
<dbReference type="InterPro" id="IPR054765">
    <property type="entry name" value="SLBB_dom"/>
</dbReference>
<evidence type="ECO:0000256" key="14">
    <source>
        <dbReference type="ARBA" id="ARBA00023288"/>
    </source>
</evidence>
<sequence length="217" mass="23715">MKNRDLPKESRASGPLTIAVSTLTLLSGCAVQSQYPPVPPDQRQLSVQESYFYEVAPGDAVNIFVWGIPELSGTVPVRPDGMLTTPLIEDMPASGKTPSELARDLEKELALYVRAPIVTVIVNGFVGLPQQQVRVVGEATKPAAVPFRKHMTLLDLMIEVGGLTEYAAGNKAVLVRFIDGKQREYSVRIDDLIRDGDISQNFSLLPGDILVIPEAWF</sequence>
<evidence type="ECO:0000256" key="10">
    <source>
        <dbReference type="ARBA" id="ARBA00023114"/>
    </source>
</evidence>
<evidence type="ECO:0000313" key="18">
    <source>
        <dbReference type="Proteomes" id="UP001432180"/>
    </source>
</evidence>
<evidence type="ECO:0000259" key="16">
    <source>
        <dbReference type="Pfam" id="PF22461"/>
    </source>
</evidence>